<gene>
    <name evidence="2" type="ORF">Xentx_02587</name>
</gene>
<name>A0A1Q5TXY4_9GAMM</name>
<proteinExistence type="predicted"/>
<comment type="caution">
    <text evidence="2">The sequence shown here is derived from an EMBL/GenBank/DDBJ whole genome shotgun (WGS) entry which is preliminary data.</text>
</comment>
<feature type="compositionally biased region" description="Low complexity" evidence="1">
    <location>
        <begin position="446"/>
        <end position="456"/>
    </location>
</feature>
<evidence type="ECO:0000313" key="2">
    <source>
        <dbReference type="EMBL" id="OKP05096.1"/>
    </source>
</evidence>
<dbReference type="Proteomes" id="UP000186277">
    <property type="component" value="Unassembled WGS sequence"/>
</dbReference>
<evidence type="ECO:0000256" key="1">
    <source>
        <dbReference type="SAM" id="MobiDB-lite"/>
    </source>
</evidence>
<evidence type="ECO:0008006" key="4">
    <source>
        <dbReference type="Google" id="ProtNLM"/>
    </source>
</evidence>
<dbReference type="OrthoDB" id="371379at2"/>
<keyword evidence="3" id="KW-1185">Reference proteome</keyword>
<accession>A0A1Q5TXY4</accession>
<sequence length="690" mass="75069">MTTRNRTQFIVDLVGNVAQRARQFGASIRRFGAEGSRSMRLFSSAVTGANGLLDKFDNRLMGFVTGGGLAMAAKKVADSQQQMTELGTRYNLTADQVNALDDAITKVAGRRKLTTDDLTTAASAFLEQTNNLDATLAHLDNLALGINGIKMEATAAGTELGAMFNVGYQSPEKMQHWLDGIASASQYGTGNITDQLSALRGLGKDTQWKSQTDQQQMLALIRVANAEFNDPGQAAAAVQGYFDVIKDPEKLKTLWQRGRIKPTDKNGQLKQPADLLFDIGKRAYQKEGNLKEVFDGDTLKLAMVFADAKKRDLAKTIANPTNIQAGLLEEKATQNVQTLNAALISLANAGERFAQLRLAKPVQELADAINDLTPEELDKYAATIEKAAMAIGTAVAARYAWRAGQKIFNYAQYIKNGPGAGGAGGNGGGGLGSDGTEVVPVYVTNWQDQNKGNNNNGNGGGPDNRRGWRNSVRGSAISSVASLPLLSSEEGTENLQKHLDKMAEEYPHAEKGPGWLPAPLTNWWYERDEKIKTEGVKPSSYLTGNWGDDLNKNTNTEGVKRPPYLTGEQPNLPGNWPAEKPAPTEKQPDWPVPPNNWWNDLDKHANTEGVKPPPYLTNERPNAFGNWPDYLVDRLAVSQQQPEPPPAKPAEGKITVVVESADDLRVKTQSVQAENIDLRVNTGYSYGRTY</sequence>
<dbReference type="AlphaFoldDB" id="A0A1Q5TXY4"/>
<reference evidence="2 3" key="1">
    <citation type="submission" date="2016-09" db="EMBL/GenBank/DDBJ databases">
        <title>Xenorhabdus thuongxuanensis sp. nov. and Xenorhabdus eapokensis sp. nov., isolated from Steinernema species.</title>
        <authorList>
            <person name="Kaempfer P."/>
            <person name="Tobias N.J."/>
            <person name="Phan Ke L."/>
            <person name="Bode H.B."/>
            <person name="Glaeser S.P."/>
        </authorList>
    </citation>
    <scope>NUCLEOTIDE SEQUENCE [LARGE SCALE GENOMIC DNA]</scope>
    <source>
        <strain evidence="2 3">30TX1</strain>
    </source>
</reference>
<organism evidence="2 3">
    <name type="scientific">Xenorhabdus thuongxuanensis</name>
    <dbReference type="NCBI Taxonomy" id="1873484"/>
    <lineage>
        <taxon>Bacteria</taxon>
        <taxon>Pseudomonadati</taxon>
        <taxon>Pseudomonadota</taxon>
        <taxon>Gammaproteobacteria</taxon>
        <taxon>Enterobacterales</taxon>
        <taxon>Morganellaceae</taxon>
        <taxon>Xenorhabdus</taxon>
    </lineage>
</organism>
<evidence type="ECO:0000313" key="3">
    <source>
        <dbReference type="Proteomes" id="UP000186277"/>
    </source>
</evidence>
<protein>
    <recommendedName>
        <fullName evidence="4">Phage tail tape measure protein</fullName>
    </recommendedName>
</protein>
<feature type="region of interest" description="Disordered" evidence="1">
    <location>
        <begin position="541"/>
        <end position="589"/>
    </location>
</feature>
<feature type="region of interest" description="Disordered" evidence="1">
    <location>
        <begin position="446"/>
        <end position="470"/>
    </location>
</feature>
<dbReference type="RefSeq" id="WP_074020619.1">
    <property type="nucleotide sequence ID" value="NZ_CAWMWP010000042.1"/>
</dbReference>
<dbReference type="EMBL" id="MKGR01000019">
    <property type="protein sequence ID" value="OKP05096.1"/>
    <property type="molecule type" value="Genomic_DNA"/>
</dbReference>